<accession>A0ACB5UGH7</accession>
<gene>
    <name evidence="1" type="ORF">AN2V17_08720</name>
</gene>
<dbReference type="Proteomes" id="UP001374599">
    <property type="component" value="Unassembled WGS sequence"/>
</dbReference>
<sequence length="90" mass="10738">MCKERRFLCTSCGKIEIKSVMNGIGSEYPLWLETNCCGHKLWAYNLEHLNYIESFVRANIRENYYDERIGWKNQSLASRLPKWMKKSSNR</sequence>
<dbReference type="EMBL" id="BTPU01000011">
    <property type="protein sequence ID" value="GMQ61643.1"/>
    <property type="molecule type" value="Genomic_DNA"/>
</dbReference>
<name>A0ACB5UGH7_9FIRM</name>
<comment type="caution">
    <text evidence="1">The sequence shown here is derived from an EMBL/GenBank/DDBJ whole genome shotgun (WGS) entry which is preliminary data.</text>
</comment>
<evidence type="ECO:0000313" key="2">
    <source>
        <dbReference type="Proteomes" id="UP001374599"/>
    </source>
</evidence>
<protein>
    <submittedName>
        <fullName evidence="1">Uncharacterized protein</fullName>
    </submittedName>
</protein>
<organism evidence="1 2">
    <name type="scientific">Vallitalea maricola</name>
    <dbReference type="NCBI Taxonomy" id="3074433"/>
    <lineage>
        <taxon>Bacteria</taxon>
        <taxon>Bacillati</taxon>
        <taxon>Bacillota</taxon>
        <taxon>Clostridia</taxon>
        <taxon>Lachnospirales</taxon>
        <taxon>Vallitaleaceae</taxon>
        <taxon>Vallitalea</taxon>
    </lineage>
</organism>
<evidence type="ECO:0000313" key="1">
    <source>
        <dbReference type="EMBL" id="GMQ61643.1"/>
    </source>
</evidence>
<keyword evidence="2" id="KW-1185">Reference proteome</keyword>
<reference evidence="1" key="1">
    <citation type="submission" date="2023-09" db="EMBL/GenBank/DDBJ databases">
        <title>Vallitalea sediminicola and Vallitalea maricola sp. nov., anaerobic bacteria isolated from marine sediment.</title>
        <authorList>
            <person name="Hirano S."/>
            <person name="Maeda A."/>
            <person name="Terahara T."/>
            <person name="Mori K."/>
            <person name="Hamada M."/>
            <person name="Matsumoto R."/>
            <person name="Kobayashi T."/>
        </authorList>
    </citation>
    <scope>NUCLEOTIDE SEQUENCE</scope>
    <source>
        <strain evidence="1">AN17-2</strain>
    </source>
</reference>
<proteinExistence type="predicted"/>